<dbReference type="Pfam" id="PF00561">
    <property type="entry name" value="Abhydrolase_1"/>
    <property type="match status" value="1"/>
</dbReference>
<sequence length="266" mass="28555">MTTTHGYAPVNGLEMYYEVHGTGAPLVLIHGSFSGIGTSFGRLLPHLAKNRQVIAVELQGHGRTADIDRPLTIPHLADDVAALLRHLDVGQADVLGYSLGAGITLELARRHPELTRKLVLVSLAHAESGFNPGLLEGMSALEPAHLEGSPFHQEYLDTAPNPQDFPTLVAKVKRMTEENPYWSAEAVRSVQTPVLTVIGDSDIVRPEHAAEMFRLFGGGVAGDVAGLPNSRLAVLPGTTHVTVVHRADLLAPMVEEFLDAPVTQND</sequence>
<organism evidence="2 3">
    <name type="scientific">Streptosporangium carneum</name>
    <dbReference type="NCBI Taxonomy" id="47481"/>
    <lineage>
        <taxon>Bacteria</taxon>
        <taxon>Bacillati</taxon>
        <taxon>Actinomycetota</taxon>
        <taxon>Actinomycetes</taxon>
        <taxon>Streptosporangiales</taxon>
        <taxon>Streptosporangiaceae</taxon>
        <taxon>Streptosporangium</taxon>
    </lineage>
</organism>
<evidence type="ECO:0000259" key="1">
    <source>
        <dbReference type="Pfam" id="PF00561"/>
    </source>
</evidence>
<dbReference type="InterPro" id="IPR000073">
    <property type="entry name" value="AB_hydrolase_1"/>
</dbReference>
<keyword evidence="3" id="KW-1185">Reference proteome</keyword>
<dbReference type="SUPFAM" id="SSF53474">
    <property type="entry name" value="alpha/beta-Hydrolases"/>
    <property type="match status" value="1"/>
</dbReference>
<dbReference type="Gene3D" id="3.40.50.1820">
    <property type="entry name" value="alpha/beta hydrolase"/>
    <property type="match status" value="1"/>
</dbReference>
<dbReference type="PANTHER" id="PTHR43433">
    <property type="entry name" value="HYDROLASE, ALPHA/BETA FOLD FAMILY PROTEIN"/>
    <property type="match status" value="1"/>
</dbReference>
<dbReference type="InterPro" id="IPR029058">
    <property type="entry name" value="AB_hydrolase_fold"/>
</dbReference>
<dbReference type="InterPro" id="IPR050471">
    <property type="entry name" value="AB_hydrolase"/>
</dbReference>
<proteinExistence type="predicted"/>
<dbReference type="PRINTS" id="PR00111">
    <property type="entry name" value="ABHYDROLASE"/>
</dbReference>
<protein>
    <submittedName>
        <fullName evidence="2">Oxidoreductase</fullName>
    </submittedName>
</protein>
<name>A0A9W6I3Y3_9ACTN</name>
<dbReference type="AlphaFoldDB" id="A0A9W6I3Y3"/>
<evidence type="ECO:0000313" key="3">
    <source>
        <dbReference type="Proteomes" id="UP001143474"/>
    </source>
</evidence>
<dbReference type="Proteomes" id="UP001143474">
    <property type="component" value="Unassembled WGS sequence"/>
</dbReference>
<evidence type="ECO:0000313" key="2">
    <source>
        <dbReference type="EMBL" id="GLK11625.1"/>
    </source>
</evidence>
<dbReference type="RefSeq" id="WP_271219997.1">
    <property type="nucleotide sequence ID" value="NZ_BAAAVD010000020.1"/>
</dbReference>
<reference evidence="2" key="2">
    <citation type="submission" date="2023-01" db="EMBL/GenBank/DDBJ databases">
        <authorList>
            <person name="Sun Q."/>
            <person name="Evtushenko L."/>
        </authorList>
    </citation>
    <scope>NUCLEOTIDE SEQUENCE</scope>
    <source>
        <strain evidence="2">VKM Ac-2007</strain>
    </source>
</reference>
<comment type="caution">
    <text evidence="2">The sequence shown here is derived from an EMBL/GenBank/DDBJ whole genome shotgun (WGS) entry which is preliminary data.</text>
</comment>
<dbReference type="GO" id="GO:0003824">
    <property type="term" value="F:catalytic activity"/>
    <property type="evidence" value="ECO:0007669"/>
    <property type="project" value="UniProtKB-ARBA"/>
</dbReference>
<dbReference type="EMBL" id="BSEV01000012">
    <property type="protein sequence ID" value="GLK11625.1"/>
    <property type="molecule type" value="Genomic_DNA"/>
</dbReference>
<accession>A0A9W6I3Y3</accession>
<gene>
    <name evidence="2" type="ORF">GCM10017600_50320</name>
</gene>
<feature type="domain" description="AB hydrolase-1" evidence="1">
    <location>
        <begin position="25"/>
        <end position="123"/>
    </location>
</feature>
<reference evidence="2" key="1">
    <citation type="journal article" date="2014" name="Int. J. Syst. Evol. Microbiol.">
        <title>Complete genome sequence of Corynebacterium casei LMG S-19264T (=DSM 44701T), isolated from a smear-ripened cheese.</title>
        <authorList>
            <consortium name="US DOE Joint Genome Institute (JGI-PGF)"/>
            <person name="Walter F."/>
            <person name="Albersmeier A."/>
            <person name="Kalinowski J."/>
            <person name="Ruckert C."/>
        </authorList>
    </citation>
    <scope>NUCLEOTIDE SEQUENCE</scope>
    <source>
        <strain evidence="2">VKM Ac-2007</strain>
    </source>
</reference>
<dbReference type="PANTHER" id="PTHR43433:SF1">
    <property type="entry name" value="BLL5160 PROTEIN"/>
    <property type="match status" value="1"/>
</dbReference>